<dbReference type="InterPro" id="IPR039425">
    <property type="entry name" value="RNA_pol_sigma-70-like"/>
</dbReference>
<dbReference type="RefSeq" id="WP_050355239.1">
    <property type="nucleotide sequence ID" value="NZ_LGSS01000007.1"/>
</dbReference>
<comment type="similarity">
    <text evidence="1">Belongs to the sigma-70 factor family. ECF subfamily.</text>
</comment>
<accession>A0A0L0WAC0</accession>
<dbReference type="GO" id="GO:0016987">
    <property type="term" value="F:sigma factor activity"/>
    <property type="evidence" value="ECO:0007669"/>
    <property type="project" value="UniProtKB-KW"/>
</dbReference>
<dbReference type="Proteomes" id="UP000037267">
    <property type="component" value="Unassembled WGS sequence"/>
</dbReference>
<keyword evidence="4" id="KW-0804">Transcription</keyword>
<comment type="caution">
    <text evidence="7">The sequence shown here is derived from an EMBL/GenBank/DDBJ whole genome shotgun (WGS) entry which is preliminary data.</text>
</comment>
<dbReference type="PATRIC" id="fig|1503.3.peg.3017"/>
<dbReference type="SUPFAM" id="SSF88659">
    <property type="entry name" value="Sigma3 and sigma4 domains of RNA polymerase sigma factors"/>
    <property type="match status" value="1"/>
</dbReference>
<dbReference type="Pfam" id="PF04542">
    <property type="entry name" value="Sigma70_r2"/>
    <property type="match status" value="1"/>
</dbReference>
<evidence type="ECO:0000256" key="3">
    <source>
        <dbReference type="ARBA" id="ARBA00023082"/>
    </source>
</evidence>
<evidence type="ECO:0000256" key="1">
    <source>
        <dbReference type="ARBA" id="ARBA00010641"/>
    </source>
</evidence>
<keyword evidence="2" id="KW-0805">Transcription regulation</keyword>
<keyword evidence="8" id="KW-1185">Reference proteome</keyword>
<keyword evidence="3" id="KW-0731">Sigma factor</keyword>
<gene>
    <name evidence="7" type="ORF">CLPU_7c00300</name>
</gene>
<dbReference type="EMBL" id="LGSS01000007">
    <property type="protein sequence ID" value="KNF08402.1"/>
    <property type="molecule type" value="Genomic_DNA"/>
</dbReference>
<dbReference type="SUPFAM" id="SSF88946">
    <property type="entry name" value="Sigma2 domain of RNA polymerase sigma factors"/>
    <property type="match status" value="1"/>
</dbReference>
<dbReference type="GO" id="GO:0006352">
    <property type="term" value="P:DNA-templated transcription initiation"/>
    <property type="evidence" value="ECO:0007669"/>
    <property type="project" value="InterPro"/>
</dbReference>
<feature type="domain" description="RNA polymerase sigma factor 70 region 4 type 2" evidence="6">
    <location>
        <begin position="122"/>
        <end position="169"/>
    </location>
</feature>
<dbReference type="GO" id="GO:0003677">
    <property type="term" value="F:DNA binding"/>
    <property type="evidence" value="ECO:0007669"/>
    <property type="project" value="InterPro"/>
</dbReference>
<dbReference type="PANTHER" id="PTHR43133">
    <property type="entry name" value="RNA POLYMERASE ECF-TYPE SIGMA FACTO"/>
    <property type="match status" value="1"/>
</dbReference>
<proteinExistence type="inferred from homology"/>
<name>A0A0L0WAC0_GOTPU</name>
<dbReference type="Gene3D" id="1.10.1740.10">
    <property type="match status" value="1"/>
</dbReference>
<evidence type="ECO:0000256" key="2">
    <source>
        <dbReference type="ARBA" id="ARBA00023015"/>
    </source>
</evidence>
<dbReference type="Gene3D" id="1.10.10.10">
    <property type="entry name" value="Winged helix-like DNA-binding domain superfamily/Winged helix DNA-binding domain"/>
    <property type="match status" value="1"/>
</dbReference>
<dbReference type="InterPro" id="IPR007627">
    <property type="entry name" value="RNA_pol_sigma70_r2"/>
</dbReference>
<sequence length="186" mass="22617">MDREKRLIKKIKLKSSQAAANELISKYYKEIYAYVYKQTIDKELSMDLTQEIFISMLKSINSYDENKASFRTWLYKISTYRVVDYYRSKYYKYSSNIVSIDDYDIYDNEDIEITMEYKQDIEKIINIVNRLDASTQQIFRLKFFAEYTFLEISNILQISESTVKTKYYSMLKKIRKNFEEEQNEQR</sequence>
<evidence type="ECO:0000259" key="6">
    <source>
        <dbReference type="Pfam" id="PF08281"/>
    </source>
</evidence>
<protein>
    <submittedName>
        <fullName evidence="7">RNA polymerase sigma factor, sigma-70 family</fullName>
    </submittedName>
</protein>
<organism evidence="7 8">
    <name type="scientific">Gottschalkia purinilytica</name>
    <name type="common">Clostridium purinilyticum</name>
    <dbReference type="NCBI Taxonomy" id="1503"/>
    <lineage>
        <taxon>Bacteria</taxon>
        <taxon>Bacillati</taxon>
        <taxon>Bacillota</taxon>
        <taxon>Tissierellia</taxon>
        <taxon>Tissierellales</taxon>
        <taxon>Gottschalkiaceae</taxon>
        <taxon>Gottschalkia</taxon>
    </lineage>
</organism>
<evidence type="ECO:0000256" key="4">
    <source>
        <dbReference type="ARBA" id="ARBA00023163"/>
    </source>
</evidence>
<dbReference type="STRING" id="1503.CLPU_7c00300"/>
<feature type="domain" description="RNA polymerase sigma-70 region 2" evidence="5">
    <location>
        <begin position="23"/>
        <end position="89"/>
    </location>
</feature>
<dbReference type="OrthoDB" id="1815314at2"/>
<evidence type="ECO:0000313" key="7">
    <source>
        <dbReference type="EMBL" id="KNF08402.1"/>
    </source>
</evidence>
<dbReference type="InterPro" id="IPR036388">
    <property type="entry name" value="WH-like_DNA-bd_sf"/>
</dbReference>
<dbReference type="InterPro" id="IPR014284">
    <property type="entry name" value="RNA_pol_sigma-70_dom"/>
</dbReference>
<evidence type="ECO:0000259" key="5">
    <source>
        <dbReference type="Pfam" id="PF04542"/>
    </source>
</evidence>
<dbReference type="InterPro" id="IPR013325">
    <property type="entry name" value="RNA_pol_sigma_r2"/>
</dbReference>
<evidence type="ECO:0000313" key="8">
    <source>
        <dbReference type="Proteomes" id="UP000037267"/>
    </source>
</evidence>
<dbReference type="AlphaFoldDB" id="A0A0L0WAC0"/>
<dbReference type="InterPro" id="IPR013249">
    <property type="entry name" value="RNA_pol_sigma70_r4_t2"/>
</dbReference>
<dbReference type="InterPro" id="IPR013324">
    <property type="entry name" value="RNA_pol_sigma_r3/r4-like"/>
</dbReference>
<dbReference type="Pfam" id="PF08281">
    <property type="entry name" value="Sigma70_r4_2"/>
    <property type="match status" value="1"/>
</dbReference>
<dbReference type="PANTHER" id="PTHR43133:SF60">
    <property type="entry name" value="RNA POLYMERASE SIGMA FACTOR SIGV"/>
    <property type="match status" value="1"/>
</dbReference>
<reference evidence="8" key="1">
    <citation type="submission" date="2015-07" db="EMBL/GenBank/DDBJ databases">
        <title>Draft genome sequence of the purine-degrading Gottschalkia purinilyticum DSM 1384 (formerly Clostridium purinilyticum).</title>
        <authorList>
            <person name="Poehlein A."/>
            <person name="Schiel-Bengelsdorf B."/>
            <person name="Bengelsdorf F.R."/>
            <person name="Daniel R."/>
            <person name="Duerre P."/>
        </authorList>
    </citation>
    <scope>NUCLEOTIDE SEQUENCE [LARGE SCALE GENOMIC DNA]</scope>
    <source>
        <strain evidence="8">DSM 1384</strain>
    </source>
</reference>
<dbReference type="NCBIfam" id="TIGR02937">
    <property type="entry name" value="sigma70-ECF"/>
    <property type="match status" value="1"/>
</dbReference>